<feature type="binding site" evidence="10">
    <location>
        <begin position="209"/>
        <end position="217"/>
    </location>
    <ligand>
        <name>GTP</name>
        <dbReference type="ChEBI" id="CHEBI:37565"/>
    </ligand>
</feature>
<keyword evidence="6 10" id="KW-0378">Hydrolase</keyword>
<name>A0AA43XN86_9CLOT</name>
<dbReference type="CDD" id="cd01854">
    <property type="entry name" value="YjeQ_EngC"/>
    <property type="match status" value="1"/>
</dbReference>
<dbReference type="GO" id="GO:0042274">
    <property type="term" value="P:ribosomal small subunit biogenesis"/>
    <property type="evidence" value="ECO:0007669"/>
    <property type="project" value="UniProtKB-UniRule"/>
</dbReference>
<dbReference type="InterPro" id="IPR012340">
    <property type="entry name" value="NA-bd_OB-fold"/>
</dbReference>
<dbReference type="PANTHER" id="PTHR32120:SF10">
    <property type="entry name" value="SMALL RIBOSOMAL SUBUNIT BIOGENESIS GTPASE RSGA"/>
    <property type="match status" value="1"/>
</dbReference>
<comment type="caution">
    <text evidence="13">The sequence shown here is derived from an EMBL/GenBank/DDBJ whole genome shotgun (WGS) entry which is preliminary data.</text>
</comment>
<comment type="similarity">
    <text evidence="10">Belongs to the TRAFAC class YlqF/YawG GTPase family. RsgA subfamily.</text>
</comment>
<dbReference type="GO" id="GO:0046872">
    <property type="term" value="F:metal ion binding"/>
    <property type="evidence" value="ECO:0007669"/>
    <property type="project" value="UniProtKB-KW"/>
</dbReference>
<feature type="binding site" evidence="10">
    <location>
        <position position="302"/>
    </location>
    <ligand>
        <name>Zn(2+)</name>
        <dbReference type="ChEBI" id="CHEBI:29105"/>
    </ligand>
</feature>
<dbReference type="Gene3D" id="1.10.40.50">
    <property type="entry name" value="Probable gtpase engc, domain 3"/>
    <property type="match status" value="1"/>
</dbReference>
<comment type="function">
    <text evidence="10">One of several proteins that assist in the late maturation steps of the functional core of the 30S ribosomal subunit. Helps release RbfA from mature subunits. May play a role in the assembly of ribosomal proteins into the subunit. Circularly permuted GTPase that catalyzes slow GTP hydrolysis, GTPase activity is stimulated by the 30S ribosomal subunit.</text>
</comment>
<keyword evidence="14" id="KW-1185">Reference proteome</keyword>
<organism evidence="13 14">
    <name type="scientific">Isachenkonia alkalipeptolytica</name>
    <dbReference type="NCBI Taxonomy" id="2565777"/>
    <lineage>
        <taxon>Bacteria</taxon>
        <taxon>Bacillati</taxon>
        <taxon>Bacillota</taxon>
        <taxon>Clostridia</taxon>
        <taxon>Eubacteriales</taxon>
        <taxon>Clostridiaceae</taxon>
        <taxon>Isachenkonia</taxon>
    </lineage>
</organism>
<dbReference type="GO" id="GO:0003924">
    <property type="term" value="F:GTPase activity"/>
    <property type="evidence" value="ECO:0007669"/>
    <property type="project" value="UniProtKB-UniRule"/>
</dbReference>
<keyword evidence="4 10" id="KW-0699">rRNA-binding</keyword>
<protein>
    <recommendedName>
        <fullName evidence="10">Small ribosomal subunit biogenesis GTPase RsgA</fullName>
        <ecNumber evidence="10">3.6.1.-</ecNumber>
    </recommendedName>
</protein>
<keyword evidence="9 10" id="KW-0342">GTP-binding</keyword>
<feature type="domain" description="CP-type G" evidence="12">
    <location>
        <begin position="103"/>
        <end position="267"/>
    </location>
</feature>
<dbReference type="GO" id="GO:0005737">
    <property type="term" value="C:cytoplasm"/>
    <property type="evidence" value="ECO:0007669"/>
    <property type="project" value="UniProtKB-SubCell"/>
</dbReference>
<evidence type="ECO:0000256" key="1">
    <source>
        <dbReference type="ARBA" id="ARBA00022490"/>
    </source>
</evidence>
<dbReference type="NCBIfam" id="TIGR00157">
    <property type="entry name" value="ribosome small subunit-dependent GTPase A"/>
    <property type="match status" value="1"/>
</dbReference>
<keyword evidence="7 10" id="KW-0862">Zinc</keyword>
<keyword evidence="2 10" id="KW-0690">Ribosome biogenesis</keyword>
<dbReference type="SUPFAM" id="SSF52540">
    <property type="entry name" value="P-loop containing nucleoside triphosphate hydrolases"/>
    <property type="match status" value="1"/>
</dbReference>
<feature type="domain" description="EngC GTPase" evidence="11">
    <location>
        <begin position="116"/>
        <end position="265"/>
    </location>
</feature>
<evidence type="ECO:0000313" key="13">
    <source>
        <dbReference type="EMBL" id="NBG89611.1"/>
    </source>
</evidence>
<dbReference type="SUPFAM" id="SSF50249">
    <property type="entry name" value="Nucleic acid-binding proteins"/>
    <property type="match status" value="1"/>
</dbReference>
<evidence type="ECO:0000259" key="12">
    <source>
        <dbReference type="PROSITE" id="PS51721"/>
    </source>
</evidence>
<feature type="binding site" evidence="10">
    <location>
        <position position="289"/>
    </location>
    <ligand>
        <name>Zn(2+)</name>
        <dbReference type="ChEBI" id="CHEBI:29105"/>
    </ligand>
</feature>
<evidence type="ECO:0000256" key="7">
    <source>
        <dbReference type="ARBA" id="ARBA00022833"/>
    </source>
</evidence>
<reference evidence="13 14" key="1">
    <citation type="submission" date="2019-04" db="EMBL/GenBank/DDBJ databases">
        <title>Isachenkonia alkalipeptolytica gen. nov. sp. nov. a new anaerobic, alkiliphilic organothrophic bacterium capable to reduce synthesized ferrihydrite isolated from a soda lake.</title>
        <authorList>
            <person name="Toshchakov S.V."/>
            <person name="Zavarzina D.G."/>
            <person name="Zhilina T.N."/>
            <person name="Kostrikina N.A."/>
            <person name="Kublanov I.V."/>
        </authorList>
    </citation>
    <scope>NUCLEOTIDE SEQUENCE [LARGE SCALE GENOMIC DNA]</scope>
    <source>
        <strain evidence="13 14">Z-1701</strain>
    </source>
</reference>
<comment type="subunit">
    <text evidence="10">Monomer. Associates with 30S ribosomal subunit, binds 16S rRNA.</text>
</comment>
<dbReference type="GO" id="GO:0019843">
    <property type="term" value="F:rRNA binding"/>
    <property type="evidence" value="ECO:0007669"/>
    <property type="project" value="UniProtKB-KW"/>
</dbReference>
<evidence type="ECO:0000256" key="6">
    <source>
        <dbReference type="ARBA" id="ARBA00022801"/>
    </source>
</evidence>
<feature type="binding site" evidence="10">
    <location>
        <position position="294"/>
    </location>
    <ligand>
        <name>Zn(2+)</name>
        <dbReference type="ChEBI" id="CHEBI:29105"/>
    </ligand>
</feature>
<evidence type="ECO:0000256" key="2">
    <source>
        <dbReference type="ARBA" id="ARBA00022517"/>
    </source>
</evidence>
<dbReference type="PROSITE" id="PS50936">
    <property type="entry name" value="ENGC_GTPASE"/>
    <property type="match status" value="1"/>
</dbReference>
<feature type="binding site" evidence="10">
    <location>
        <begin position="155"/>
        <end position="158"/>
    </location>
    <ligand>
        <name>GTP</name>
        <dbReference type="ChEBI" id="CHEBI:37565"/>
    </ligand>
</feature>
<dbReference type="PANTHER" id="PTHR32120">
    <property type="entry name" value="SMALL RIBOSOMAL SUBUNIT BIOGENESIS GTPASE RSGA"/>
    <property type="match status" value="1"/>
</dbReference>
<dbReference type="HAMAP" id="MF_01820">
    <property type="entry name" value="GTPase_RsgA"/>
    <property type="match status" value="1"/>
</dbReference>
<accession>A0AA43XN86</accession>
<dbReference type="InterPro" id="IPR027417">
    <property type="entry name" value="P-loop_NTPase"/>
</dbReference>
<dbReference type="GO" id="GO:0005525">
    <property type="term" value="F:GTP binding"/>
    <property type="evidence" value="ECO:0007669"/>
    <property type="project" value="UniProtKB-UniRule"/>
</dbReference>
<evidence type="ECO:0000259" key="11">
    <source>
        <dbReference type="PROSITE" id="PS50936"/>
    </source>
</evidence>
<evidence type="ECO:0000313" key="14">
    <source>
        <dbReference type="Proteomes" id="UP000449710"/>
    </source>
</evidence>
<dbReference type="EMBL" id="SUMG01000035">
    <property type="protein sequence ID" value="NBG89611.1"/>
    <property type="molecule type" value="Genomic_DNA"/>
</dbReference>
<evidence type="ECO:0000256" key="10">
    <source>
        <dbReference type="HAMAP-Rule" id="MF_01820"/>
    </source>
</evidence>
<gene>
    <name evidence="10 13" type="primary">rsgA</name>
    <name evidence="13" type="ORF">ISALK_14090</name>
</gene>
<dbReference type="Proteomes" id="UP000449710">
    <property type="component" value="Unassembled WGS sequence"/>
</dbReference>
<evidence type="ECO:0000256" key="9">
    <source>
        <dbReference type="ARBA" id="ARBA00023134"/>
    </source>
</evidence>
<dbReference type="Gene3D" id="3.40.50.300">
    <property type="entry name" value="P-loop containing nucleotide triphosphate hydrolases"/>
    <property type="match status" value="1"/>
</dbReference>
<dbReference type="RefSeq" id="WP_160723451.1">
    <property type="nucleotide sequence ID" value="NZ_SUMG01000035.1"/>
</dbReference>
<evidence type="ECO:0000256" key="4">
    <source>
        <dbReference type="ARBA" id="ARBA00022730"/>
    </source>
</evidence>
<comment type="cofactor">
    <cofactor evidence="10">
        <name>Zn(2+)</name>
        <dbReference type="ChEBI" id="CHEBI:29105"/>
    </cofactor>
    <text evidence="10">Binds 1 zinc ion per subunit.</text>
</comment>
<keyword evidence="1 10" id="KW-0963">Cytoplasm</keyword>
<comment type="subcellular location">
    <subcellularLocation>
        <location evidence="10">Cytoplasm</location>
    </subcellularLocation>
</comment>
<dbReference type="AlphaFoldDB" id="A0AA43XN86"/>
<dbReference type="EC" id="3.6.1.-" evidence="10"/>
<evidence type="ECO:0000256" key="5">
    <source>
        <dbReference type="ARBA" id="ARBA00022741"/>
    </source>
</evidence>
<feature type="binding site" evidence="10">
    <location>
        <position position="296"/>
    </location>
    <ligand>
        <name>Zn(2+)</name>
        <dbReference type="ChEBI" id="CHEBI:29105"/>
    </ligand>
</feature>
<dbReference type="InterPro" id="IPR010914">
    <property type="entry name" value="RsgA_GTPase_dom"/>
</dbReference>
<dbReference type="Pfam" id="PF03193">
    <property type="entry name" value="RsgA_GTPase"/>
    <property type="match status" value="1"/>
</dbReference>
<keyword evidence="8 10" id="KW-0694">RNA-binding</keyword>
<evidence type="ECO:0000256" key="3">
    <source>
        <dbReference type="ARBA" id="ARBA00022723"/>
    </source>
</evidence>
<dbReference type="InterPro" id="IPR004881">
    <property type="entry name" value="Ribosome_biogen_GTPase_RsgA"/>
</dbReference>
<keyword evidence="5 10" id="KW-0547">Nucleotide-binding</keyword>
<dbReference type="InterPro" id="IPR030378">
    <property type="entry name" value="G_CP_dom"/>
</dbReference>
<sequence>MKLNNFGWNEKWESQFEKAKKAYQNPKQLKPMEAARVTAVFADRYRIQTKGGEKEAQVSGKMIFENLYAAKNPTVGDWVVVDYNENGPSVIKEVLPRLSCLQRQEADGIDAQVIGANVDLCILVQSVIGDFSIARLDRYIAMVWDAGSVPMVILSKTDLATEEDVREKVNSLEAAFPGVDILAVSAITQIGIASLWSYLEPSKTYMVLGSSGVGKSTLLNLLMGEEMMKTAEVREEDQKGRHTTTHRQMFTLKNGALYIDTPGMREVGLFNYQGVDKAFKDVETLAKHCKFADCKHQQEPGCAVAEAMEAGSLTEDRWESYLKLKAEEKIHRRKQILLQKKVAKKKIKRQKNHYKDYKRGGGKEEKELNQWCCR</sequence>
<dbReference type="PROSITE" id="PS51721">
    <property type="entry name" value="G_CP"/>
    <property type="match status" value="1"/>
</dbReference>
<evidence type="ECO:0000256" key="8">
    <source>
        <dbReference type="ARBA" id="ARBA00022884"/>
    </source>
</evidence>
<proteinExistence type="inferred from homology"/>
<keyword evidence="3 10" id="KW-0479">Metal-binding</keyword>